<accession>A0AAW7MLK3</accession>
<organism evidence="2 5">
    <name type="scientific">Pandoraea cepalis</name>
    <dbReference type="NCBI Taxonomy" id="2508294"/>
    <lineage>
        <taxon>Bacteria</taxon>
        <taxon>Pseudomonadati</taxon>
        <taxon>Pseudomonadota</taxon>
        <taxon>Betaproteobacteria</taxon>
        <taxon>Burkholderiales</taxon>
        <taxon>Burkholderiaceae</taxon>
        <taxon>Pandoraea</taxon>
    </lineage>
</organism>
<evidence type="ECO:0000313" key="2">
    <source>
        <dbReference type="EMBL" id="MDN4573655.1"/>
    </source>
</evidence>
<proteinExistence type="predicted"/>
<evidence type="ECO:0000256" key="1">
    <source>
        <dbReference type="SAM" id="Phobius"/>
    </source>
</evidence>
<reference evidence="2" key="1">
    <citation type="submission" date="2018-04" db="EMBL/GenBank/DDBJ databases">
        <authorList>
            <person name="Jy Z."/>
        </authorList>
    </citation>
    <scope>NUCLEOTIDE SEQUENCE</scope>
    <source>
        <strain evidence="3">AS13</strain>
        <strain evidence="2">LA18</strain>
    </source>
</reference>
<keyword evidence="4" id="KW-1185">Reference proteome</keyword>
<keyword evidence="1" id="KW-1133">Transmembrane helix</keyword>
<feature type="transmembrane region" description="Helical" evidence="1">
    <location>
        <begin position="25"/>
        <end position="50"/>
    </location>
</feature>
<comment type="caution">
    <text evidence="2">The sequence shown here is derived from an EMBL/GenBank/DDBJ whole genome shotgun (WGS) entry which is preliminary data.</text>
</comment>
<keyword evidence="1" id="KW-0812">Transmembrane</keyword>
<keyword evidence="1" id="KW-0472">Membrane</keyword>
<protein>
    <submittedName>
        <fullName evidence="2">Uncharacterized protein</fullName>
    </submittedName>
</protein>
<evidence type="ECO:0000313" key="5">
    <source>
        <dbReference type="Proteomes" id="UP001172791"/>
    </source>
</evidence>
<dbReference type="EMBL" id="QAIC01000037">
    <property type="protein sequence ID" value="MDN4573655.1"/>
    <property type="molecule type" value="Genomic_DNA"/>
</dbReference>
<name>A0AAW7MLK3_9BURK</name>
<evidence type="ECO:0000313" key="4">
    <source>
        <dbReference type="Proteomes" id="UP001172788"/>
    </source>
</evidence>
<dbReference type="RefSeq" id="WP_301234519.1">
    <property type="nucleotide sequence ID" value="NZ_QAIC01000037.1"/>
</dbReference>
<dbReference type="AlphaFoldDB" id="A0AAW7MLK3"/>
<sequence>MNLARQALATVIFNAFPMLDLVLRIAASTAALCFVLFVAAVALGLPVLAYQGADWFLKRLNNVLRIA</sequence>
<evidence type="ECO:0000313" key="3">
    <source>
        <dbReference type="EMBL" id="MDN4578197.1"/>
    </source>
</evidence>
<dbReference type="EMBL" id="QAID01000035">
    <property type="protein sequence ID" value="MDN4578197.1"/>
    <property type="molecule type" value="Genomic_DNA"/>
</dbReference>
<dbReference type="Proteomes" id="UP001172788">
    <property type="component" value="Unassembled WGS sequence"/>
</dbReference>
<gene>
    <name evidence="2" type="ORF">DBA34_10335</name>
    <name evidence="3" type="ORF">DBB29_08715</name>
</gene>
<dbReference type="Proteomes" id="UP001172791">
    <property type="component" value="Unassembled WGS sequence"/>
</dbReference>